<sequence>MRRGTRSCTACRRRKVRCSYPLGQTSKCVHCVRRGSTCVPQGEDIDVDIEVPASAETIELAEERERSEHEEAFFEALKEVRQSVAGLSAREPGGRDTRRSESLENDCAPIIRLFNHELIGGARRQPTPNTTHPTPSKQHLTALKALTHALPPDSEVTYIFHHRTDWWPAWRESFGLLWGDQDDTTLPSFATRAIRTAHPSLLGTLLLCLALSTGEHARYIPVVEQYILNDDELASGKYGFQCLMALGLCLLSSLQPRRAWTVYRRANTLLQLHGIHRRHRENAMLDSLFWQLFAADRWASLLIGLPYSVPEALCDLYIPSAPGVDGITAVDYHYRHLSILTRRVIDCLQSLQGPSLSSAVSVEERIDEVTGHLPPGYVDLSQLSICPNYKEKYTRAFRLANIHQLKAFLYLPFFLNSPAHEHGYDRQGYGRTICVHSARTLLEAYLVLYESDPDATSIDNAFKLSSLTALTAVVIVFLDLIGERHTSQNQDQRNGHGYDEALINRTITALRGCAAGMPGSLCGQCCTALETLLDNTRAVGRGRGRGERKEVRRIVVPYFGVVSIERKNGRGAAGTHDGNEIAVTNEEVGFNGNGLDLVLDDLLWAYQGPWMGNDMGVLPEEANSYATFDLTNDFWQPQ</sequence>
<dbReference type="Proteomes" id="UP000637239">
    <property type="component" value="Chromosome 1"/>
</dbReference>
<dbReference type="PROSITE" id="PS00463">
    <property type="entry name" value="ZN2_CY6_FUNGAL_1"/>
    <property type="match status" value="1"/>
</dbReference>
<dbReference type="PANTHER" id="PTHR47840">
    <property type="entry name" value="ZN(II)2CYS6 TRANSCRIPTION FACTOR (EUROFUNG)-RELATED"/>
    <property type="match status" value="1"/>
</dbReference>
<dbReference type="CDD" id="cd12148">
    <property type="entry name" value="fungal_TF_MHR"/>
    <property type="match status" value="1"/>
</dbReference>
<evidence type="ECO:0000313" key="6">
    <source>
        <dbReference type="EMBL" id="BCR83483.1"/>
    </source>
</evidence>
<dbReference type="KEGG" id="ache:ACHE_10885S"/>
<dbReference type="GO" id="GO:0008270">
    <property type="term" value="F:zinc ion binding"/>
    <property type="evidence" value="ECO:0007669"/>
    <property type="project" value="InterPro"/>
</dbReference>
<dbReference type="GO" id="GO:0000981">
    <property type="term" value="F:DNA-binding transcription factor activity, RNA polymerase II-specific"/>
    <property type="evidence" value="ECO:0007669"/>
    <property type="project" value="InterPro"/>
</dbReference>
<dbReference type="CDD" id="cd00067">
    <property type="entry name" value="GAL4"/>
    <property type="match status" value="1"/>
</dbReference>
<keyword evidence="7" id="KW-1185">Reference proteome</keyword>
<dbReference type="InterPro" id="IPR036864">
    <property type="entry name" value="Zn2-C6_fun-type_DNA-bd_sf"/>
</dbReference>
<dbReference type="InterPro" id="IPR001138">
    <property type="entry name" value="Zn2Cys6_DnaBD"/>
</dbReference>
<gene>
    <name evidence="6" type="ORF">ACHE_10885S</name>
</gene>
<protein>
    <recommendedName>
        <fullName evidence="5">Zn(2)-C6 fungal-type domain-containing protein</fullName>
    </recommendedName>
</protein>
<keyword evidence="2" id="KW-0238">DNA-binding</keyword>
<accession>A0A7R7VGP0</accession>
<evidence type="ECO:0000256" key="2">
    <source>
        <dbReference type="ARBA" id="ARBA00023125"/>
    </source>
</evidence>
<dbReference type="GO" id="GO:0003677">
    <property type="term" value="F:DNA binding"/>
    <property type="evidence" value="ECO:0007669"/>
    <property type="project" value="UniProtKB-KW"/>
</dbReference>
<dbReference type="RefSeq" id="XP_043132005.1">
    <property type="nucleotide sequence ID" value="XM_043284241.1"/>
</dbReference>
<evidence type="ECO:0000256" key="1">
    <source>
        <dbReference type="ARBA" id="ARBA00023015"/>
    </source>
</evidence>
<organism evidence="6 7">
    <name type="scientific">Aspergillus chevalieri</name>
    <name type="common">Eurotium chevalieri</name>
    <dbReference type="NCBI Taxonomy" id="182096"/>
    <lineage>
        <taxon>Eukaryota</taxon>
        <taxon>Fungi</taxon>
        <taxon>Dikarya</taxon>
        <taxon>Ascomycota</taxon>
        <taxon>Pezizomycotina</taxon>
        <taxon>Eurotiomycetes</taxon>
        <taxon>Eurotiomycetidae</taxon>
        <taxon>Eurotiales</taxon>
        <taxon>Aspergillaceae</taxon>
        <taxon>Aspergillus</taxon>
        <taxon>Aspergillus subgen. Aspergillus</taxon>
    </lineage>
</organism>
<evidence type="ECO:0000256" key="3">
    <source>
        <dbReference type="ARBA" id="ARBA00023163"/>
    </source>
</evidence>
<dbReference type="SMART" id="SM00066">
    <property type="entry name" value="GAL4"/>
    <property type="match status" value="1"/>
</dbReference>
<evidence type="ECO:0000256" key="4">
    <source>
        <dbReference type="ARBA" id="ARBA00023242"/>
    </source>
</evidence>
<keyword evidence="1" id="KW-0805">Transcription regulation</keyword>
<dbReference type="PROSITE" id="PS50048">
    <property type="entry name" value="ZN2_CY6_FUNGAL_2"/>
    <property type="match status" value="1"/>
</dbReference>
<dbReference type="EMBL" id="AP024416">
    <property type="protein sequence ID" value="BCR83483.1"/>
    <property type="molecule type" value="Genomic_DNA"/>
</dbReference>
<evidence type="ECO:0000313" key="7">
    <source>
        <dbReference type="Proteomes" id="UP000637239"/>
    </source>
</evidence>
<dbReference type="Pfam" id="PF00172">
    <property type="entry name" value="Zn_clus"/>
    <property type="match status" value="1"/>
</dbReference>
<dbReference type="SUPFAM" id="SSF57701">
    <property type="entry name" value="Zn2/Cys6 DNA-binding domain"/>
    <property type="match status" value="1"/>
</dbReference>
<name>A0A7R7VGP0_ASPCH</name>
<dbReference type="PANTHER" id="PTHR47840:SF1">
    <property type="entry name" value="ZN(II)2CYS6 TRANSCRIPTION FACTOR (EUROFUNG)"/>
    <property type="match status" value="1"/>
</dbReference>
<feature type="domain" description="Zn(2)-C6 fungal-type" evidence="5">
    <location>
        <begin position="7"/>
        <end position="39"/>
    </location>
</feature>
<dbReference type="AlphaFoldDB" id="A0A7R7VGP0"/>
<keyword evidence="3" id="KW-0804">Transcription</keyword>
<keyword evidence="4" id="KW-0539">Nucleus</keyword>
<reference evidence="6" key="1">
    <citation type="submission" date="2021-01" db="EMBL/GenBank/DDBJ databases">
        <authorList>
            <consortium name="Aspergillus chevalieri M1 genome sequencing consortium"/>
            <person name="Kazuki M."/>
            <person name="Futagami T."/>
        </authorList>
    </citation>
    <scope>NUCLEOTIDE SEQUENCE</scope>
    <source>
        <strain evidence="6">M1</strain>
    </source>
</reference>
<evidence type="ECO:0000259" key="5">
    <source>
        <dbReference type="PROSITE" id="PS50048"/>
    </source>
</evidence>
<proteinExistence type="predicted"/>
<dbReference type="Gene3D" id="4.10.240.10">
    <property type="entry name" value="Zn(2)-C6 fungal-type DNA-binding domain"/>
    <property type="match status" value="1"/>
</dbReference>
<dbReference type="GeneID" id="66977842"/>
<reference evidence="6" key="2">
    <citation type="submission" date="2021-02" db="EMBL/GenBank/DDBJ databases">
        <title>Aspergillus chevalieri M1 genome sequence.</title>
        <authorList>
            <person name="Kadooka C."/>
            <person name="Mori K."/>
            <person name="Futagami T."/>
        </authorList>
    </citation>
    <scope>NUCLEOTIDE SEQUENCE</scope>
    <source>
        <strain evidence="6">M1</strain>
    </source>
</reference>